<dbReference type="Proteomes" id="UP001458880">
    <property type="component" value="Unassembled WGS sequence"/>
</dbReference>
<dbReference type="EMBL" id="JASPKY010000049">
    <property type="protein sequence ID" value="KAK9745380.1"/>
    <property type="molecule type" value="Genomic_DNA"/>
</dbReference>
<protein>
    <submittedName>
        <fullName evidence="1">Uncharacterized protein</fullName>
    </submittedName>
</protein>
<evidence type="ECO:0000313" key="2">
    <source>
        <dbReference type="Proteomes" id="UP001458880"/>
    </source>
</evidence>
<evidence type="ECO:0000313" key="1">
    <source>
        <dbReference type="EMBL" id="KAK9745380.1"/>
    </source>
</evidence>
<name>A0AAW1MEY3_POPJA</name>
<organism evidence="1 2">
    <name type="scientific">Popillia japonica</name>
    <name type="common">Japanese beetle</name>
    <dbReference type="NCBI Taxonomy" id="7064"/>
    <lineage>
        <taxon>Eukaryota</taxon>
        <taxon>Metazoa</taxon>
        <taxon>Ecdysozoa</taxon>
        <taxon>Arthropoda</taxon>
        <taxon>Hexapoda</taxon>
        <taxon>Insecta</taxon>
        <taxon>Pterygota</taxon>
        <taxon>Neoptera</taxon>
        <taxon>Endopterygota</taxon>
        <taxon>Coleoptera</taxon>
        <taxon>Polyphaga</taxon>
        <taxon>Scarabaeiformia</taxon>
        <taxon>Scarabaeidae</taxon>
        <taxon>Rutelinae</taxon>
        <taxon>Popillia</taxon>
    </lineage>
</organism>
<accession>A0AAW1MEY3</accession>
<dbReference type="AlphaFoldDB" id="A0AAW1MEY3"/>
<keyword evidence="2" id="KW-1185">Reference proteome</keyword>
<gene>
    <name evidence="1" type="ORF">QE152_g6994</name>
</gene>
<comment type="caution">
    <text evidence="1">The sequence shown here is derived from an EMBL/GenBank/DDBJ whole genome shotgun (WGS) entry which is preliminary data.</text>
</comment>
<reference evidence="1 2" key="1">
    <citation type="journal article" date="2024" name="BMC Genomics">
        <title>De novo assembly and annotation of Popillia japonica's genome with initial clues to its potential as an invasive pest.</title>
        <authorList>
            <person name="Cucini C."/>
            <person name="Boschi S."/>
            <person name="Funari R."/>
            <person name="Cardaioli E."/>
            <person name="Iannotti N."/>
            <person name="Marturano G."/>
            <person name="Paoli F."/>
            <person name="Bruttini M."/>
            <person name="Carapelli A."/>
            <person name="Frati F."/>
            <person name="Nardi F."/>
        </authorList>
    </citation>
    <scope>NUCLEOTIDE SEQUENCE [LARGE SCALE GENOMIC DNA]</scope>
    <source>
        <strain evidence="1">DMR45628</strain>
    </source>
</reference>
<proteinExistence type="predicted"/>
<sequence length="128" mass="14332">MREKSRISLQSSTVRTTYQELWHHFPRWVRESGEMVSLGQCVKEMIRVMWWSSWNSGNKQASGAAIMKSTPPLVFTTIVARVSCPEPSNDITSAVIWRLISQSAIINTSACISTAGPLYSLNNDICIP</sequence>